<feature type="domain" description="Pseudouridine synthase I TruA alpha/beta" evidence="8">
    <location>
        <begin position="143"/>
        <end position="245"/>
    </location>
</feature>
<dbReference type="CDD" id="cd02570">
    <property type="entry name" value="PseudoU_synth_EcTruA"/>
    <property type="match status" value="1"/>
</dbReference>
<dbReference type="Gene3D" id="3.30.70.580">
    <property type="entry name" value="Pseudouridine synthase I, catalytic domain, N-terminal subdomain"/>
    <property type="match status" value="1"/>
</dbReference>
<comment type="function">
    <text evidence="4">Formation of pseudouridine at positions 38, 39 and 40 in the anticodon stem and loop of transfer RNAs.</text>
</comment>
<dbReference type="NCBIfam" id="TIGR00071">
    <property type="entry name" value="hisT_truA"/>
    <property type="match status" value="1"/>
</dbReference>
<evidence type="ECO:0000256" key="7">
    <source>
        <dbReference type="RuleBase" id="RU003792"/>
    </source>
</evidence>
<gene>
    <name evidence="4 9" type="primary">truA</name>
    <name evidence="9" type="ORF">Pla133_39090</name>
</gene>
<proteinExistence type="inferred from homology"/>
<dbReference type="RefSeq" id="WP_145068131.1">
    <property type="nucleotide sequence ID" value="NZ_CP036287.1"/>
</dbReference>
<keyword evidence="10" id="KW-1185">Reference proteome</keyword>
<dbReference type="PIRSF" id="PIRSF001430">
    <property type="entry name" value="tRNA_psdUrid_synth"/>
    <property type="match status" value="1"/>
</dbReference>
<dbReference type="InterPro" id="IPR001406">
    <property type="entry name" value="PsdUridine_synth_TruA"/>
</dbReference>
<comment type="caution">
    <text evidence="4">Lacks conserved residue(s) required for the propagation of feature annotation.</text>
</comment>
<dbReference type="EC" id="5.4.99.12" evidence="4"/>
<dbReference type="HAMAP" id="MF_00171">
    <property type="entry name" value="TruA"/>
    <property type="match status" value="1"/>
</dbReference>
<dbReference type="Pfam" id="PF01416">
    <property type="entry name" value="PseudoU_synth_1"/>
    <property type="match status" value="2"/>
</dbReference>
<dbReference type="Proteomes" id="UP000316921">
    <property type="component" value="Chromosome"/>
</dbReference>
<dbReference type="GO" id="GO:0160147">
    <property type="term" value="F:tRNA pseudouridine(38-40) synthase activity"/>
    <property type="evidence" value="ECO:0007669"/>
    <property type="project" value="UniProtKB-EC"/>
</dbReference>
<sequence>MRNVRLLIAYDGSRFFGWQRQEGFGSVQQAVEEGLESLLGDRVVVHGAGRTDTGVHALGQVASCHVDTSLDDQRLCHALNAHLDEGVVVRRVETCPDDFHARFSATGKRYLYLTVTTPFRPPFAEGQFHWTREPLDQAAMRDAASRFLGQRDFAALASSGSPRTSTVRTVEHVRLVARRDRFAIVVQGNGFLYNMVRTIAGTLIDVGRGRLVPSDVDAILASGDRRRAGATAPAGGLWLLRVRYPERCFTGRLAGPRGAAGLFQG</sequence>
<evidence type="ECO:0000313" key="9">
    <source>
        <dbReference type="EMBL" id="QDU68806.1"/>
    </source>
</evidence>
<dbReference type="InterPro" id="IPR020095">
    <property type="entry name" value="PsdUridine_synth_TruA_C"/>
</dbReference>
<comment type="similarity">
    <text evidence="1 4 7">Belongs to the tRNA pseudouridine synthase TruA family.</text>
</comment>
<evidence type="ECO:0000256" key="6">
    <source>
        <dbReference type="PIRSR" id="PIRSR001430-2"/>
    </source>
</evidence>
<dbReference type="InterPro" id="IPR020103">
    <property type="entry name" value="PsdUridine_synth_cat_dom_sf"/>
</dbReference>
<comment type="catalytic activity">
    <reaction evidence="4 7">
        <text>uridine(38/39/40) in tRNA = pseudouridine(38/39/40) in tRNA</text>
        <dbReference type="Rhea" id="RHEA:22376"/>
        <dbReference type="Rhea" id="RHEA-COMP:10085"/>
        <dbReference type="Rhea" id="RHEA-COMP:10087"/>
        <dbReference type="ChEBI" id="CHEBI:65314"/>
        <dbReference type="ChEBI" id="CHEBI:65315"/>
        <dbReference type="EC" id="5.4.99.12"/>
    </reaction>
</comment>
<evidence type="ECO:0000256" key="2">
    <source>
        <dbReference type="ARBA" id="ARBA00022694"/>
    </source>
</evidence>
<evidence type="ECO:0000256" key="3">
    <source>
        <dbReference type="ARBA" id="ARBA00023235"/>
    </source>
</evidence>
<dbReference type="SUPFAM" id="SSF55120">
    <property type="entry name" value="Pseudouridine synthase"/>
    <property type="match status" value="1"/>
</dbReference>
<dbReference type="InterPro" id="IPR020097">
    <property type="entry name" value="PsdUridine_synth_TruA_a/b_dom"/>
</dbReference>
<evidence type="ECO:0000259" key="8">
    <source>
        <dbReference type="Pfam" id="PF01416"/>
    </source>
</evidence>
<dbReference type="GO" id="GO:0003723">
    <property type="term" value="F:RNA binding"/>
    <property type="evidence" value="ECO:0007669"/>
    <property type="project" value="InterPro"/>
</dbReference>
<protein>
    <recommendedName>
        <fullName evidence="4">tRNA pseudouridine synthase A</fullName>
        <ecNumber evidence="4">5.4.99.12</ecNumber>
    </recommendedName>
    <alternativeName>
        <fullName evidence="4">tRNA pseudouridine(38-40) synthase</fullName>
    </alternativeName>
    <alternativeName>
        <fullName evidence="4">tRNA pseudouridylate synthase I</fullName>
    </alternativeName>
    <alternativeName>
        <fullName evidence="4">tRNA-uridine isomerase I</fullName>
    </alternativeName>
</protein>
<feature type="active site" description="Nucleophile" evidence="4 5">
    <location>
        <position position="52"/>
    </location>
</feature>
<keyword evidence="3 4" id="KW-0413">Isomerase</keyword>
<dbReference type="AlphaFoldDB" id="A0A518BPC2"/>
<dbReference type="GO" id="GO:0031119">
    <property type="term" value="P:tRNA pseudouridine synthesis"/>
    <property type="evidence" value="ECO:0007669"/>
    <property type="project" value="UniProtKB-UniRule"/>
</dbReference>
<organism evidence="9 10">
    <name type="scientific">Engelhardtia mirabilis</name>
    <dbReference type="NCBI Taxonomy" id="2528011"/>
    <lineage>
        <taxon>Bacteria</taxon>
        <taxon>Pseudomonadati</taxon>
        <taxon>Planctomycetota</taxon>
        <taxon>Planctomycetia</taxon>
        <taxon>Planctomycetia incertae sedis</taxon>
        <taxon>Engelhardtia</taxon>
    </lineage>
</organism>
<evidence type="ECO:0000256" key="5">
    <source>
        <dbReference type="PIRSR" id="PIRSR001430-1"/>
    </source>
</evidence>
<evidence type="ECO:0000313" key="10">
    <source>
        <dbReference type="Proteomes" id="UP000316921"/>
    </source>
</evidence>
<dbReference type="KEGG" id="pbap:Pla133_39090"/>
<evidence type="ECO:0000256" key="4">
    <source>
        <dbReference type="HAMAP-Rule" id="MF_00171"/>
    </source>
</evidence>
<dbReference type="EMBL" id="CP036287">
    <property type="protein sequence ID" value="QDU68806.1"/>
    <property type="molecule type" value="Genomic_DNA"/>
</dbReference>
<comment type="subunit">
    <text evidence="4">Homodimer.</text>
</comment>
<evidence type="ECO:0000256" key="1">
    <source>
        <dbReference type="ARBA" id="ARBA00009375"/>
    </source>
</evidence>
<dbReference type="FunFam" id="3.30.70.580:FF:000001">
    <property type="entry name" value="tRNA pseudouridine synthase A"/>
    <property type="match status" value="1"/>
</dbReference>
<reference evidence="9 10" key="1">
    <citation type="submission" date="2019-02" db="EMBL/GenBank/DDBJ databases">
        <title>Deep-cultivation of Planctomycetes and their phenomic and genomic characterization uncovers novel biology.</title>
        <authorList>
            <person name="Wiegand S."/>
            <person name="Jogler M."/>
            <person name="Boedeker C."/>
            <person name="Pinto D."/>
            <person name="Vollmers J."/>
            <person name="Rivas-Marin E."/>
            <person name="Kohn T."/>
            <person name="Peeters S.H."/>
            <person name="Heuer A."/>
            <person name="Rast P."/>
            <person name="Oberbeckmann S."/>
            <person name="Bunk B."/>
            <person name="Jeske O."/>
            <person name="Meyerdierks A."/>
            <person name="Storesund J.E."/>
            <person name="Kallscheuer N."/>
            <person name="Luecker S."/>
            <person name="Lage O.M."/>
            <person name="Pohl T."/>
            <person name="Merkel B.J."/>
            <person name="Hornburger P."/>
            <person name="Mueller R.-W."/>
            <person name="Bruemmer F."/>
            <person name="Labrenz M."/>
            <person name="Spormann A.M."/>
            <person name="Op den Camp H."/>
            <person name="Overmann J."/>
            <person name="Amann R."/>
            <person name="Jetten M.S.M."/>
            <person name="Mascher T."/>
            <person name="Medema M.H."/>
            <person name="Devos D.P."/>
            <person name="Kaster A.-K."/>
            <person name="Ovreas L."/>
            <person name="Rohde M."/>
            <person name="Galperin M.Y."/>
            <person name="Jogler C."/>
        </authorList>
    </citation>
    <scope>NUCLEOTIDE SEQUENCE [LARGE SCALE GENOMIC DNA]</scope>
    <source>
        <strain evidence="9 10">Pla133</strain>
    </source>
</reference>
<feature type="binding site" evidence="4 6">
    <location>
        <position position="110"/>
    </location>
    <ligand>
        <name>substrate</name>
    </ligand>
</feature>
<feature type="domain" description="Pseudouridine synthase I TruA alpha/beta" evidence="8">
    <location>
        <begin position="8"/>
        <end position="103"/>
    </location>
</feature>
<dbReference type="Gene3D" id="3.30.70.660">
    <property type="entry name" value="Pseudouridine synthase I, catalytic domain, C-terminal subdomain"/>
    <property type="match status" value="1"/>
</dbReference>
<name>A0A518BPC2_9BACT</name>
<dbReference type="PANTHER" id="PTHR11142">
    <property type="entry name" value="PSEUDOURIDYLATE SYNTHASE"/>
    <property type="match status" value="1"/>
</dbReference>
<dbReference type="PANTHER" id="PTHR11142:SF0">
    <property type="entry name" value="TRNA PSEUDOURIDINE SYNTHASE-LIKE 1"/>
    <property type="match status" value="1"/>
</dbReference>
<accession>A0A518BPC2</accession>
<keyword evidence="2 4" id="KW-0819">tRNA processing</keyword>
<dbReference type="InterPro" id="IPR020094">
    <property type="entry name" value="TruA/RsuA/RluB/E/F_N"/>
</dbReference>